<proteinExistence type="predicted"/>
<evidence type="ECO:0000313" key="6">
    <source>
        <dbReference type="Proteomes" id="UP000198942"/>
    </source>
</evidence>
<dbReference type="STRING" id="551995.SAMN05192574_104264"/>
<sequence length="400" mass="44284">MKTKLKLLLATTAFILSGTTIISAQTTPPPTVATPAPAQSVTLPADTINKAKKDTVPVVHKPVPTLKVGIMGLNHDHIHLILSEYRKGNVNIVGIAEPNKKLWEKFGKAYNLPDSLFFDDLKKMCTTRKPAIVLGYNEVGKHVDIVETCAPLGISVMVEKPLAATLEQAKRMEFLALKYYVKVLTNYETTWYPSFQDAYNNVKLDSVGMIRKMVVHDGHQGPREIGCSEDFLSWLTDPVLNGAGALNDFGCYGADLMTWLMKGQRPIAVTAIARHYKPNVYPKVEDDATILVEYANATGQIEASWNWPFGIKDMEIFGAKGYIHAFDKDSVEIKVNNRVRGYKAAPLVAPADAPVAYFTSALANPLRHPDDRSSLKYNMIVMQILDAAKRSIKEGKRIVL</sequence>
<evidence type="ECO:0000259" key="4">
    <source>
        <dbReference type="Pfam" id="PF22725"/>
    </source>
</evidence>
<evidence type="ECO:0000256" key="1">
    <source>
        <dbReference type="ARBA" id="ARBA00023002"/>
    </source>
</evidence>
<dbReference type="Gene3D" id="3.40.50.720">
    <property type="entry name" value="NAD(P)-binding Rossmann-like Domain"/>
    <property type="match status" value="1"/>
</dbReference>
<accession>A0A1H8JNP6</accession>
<gene>
    <name evidence="5" type="ORF">SAMN05192574_104264</name>
</gene>
<dbReference type="Proteomes" id="UP000198942">
    <property type="component" value="Unassembled WGS sequence"/>
</dbReference>
<dbReference type="Pfam" id="PF01408">
    <property type="entry name" value="GFO_IDH_MocA"/>
    <property type="match status" value="1"/>
</dbReference>
<dbReference type="PANTHER" id="PTHR43818:SF11">
    <property type="entry name" value="BCDNA.GH03377"/>
    <property type="match status" value="1"/>
</dbReference>
<organism evidence="5 6">
    <name type="scientific">Mucilaginibacter gossypiicola</name>
    <dbReference type="NCBI Taxonomy" id="551995"/>
    <lineage>
        <taxon>Bacteria</taxon>
        <taxon>Pseudomonadati</taxon>
        <taxon>Bacteroidota</taxon>
        <taxon>Sphingobacteriia</taxon>
        <taxon>Sphingobacteriales</taxon>
        <taxon>Sphingobacteriaceae</taxon>
        <taxon>Mucilaginibacter</taxon>
    </lineage>
</organism>
<feature type="chain" id="PRO_5011749190" evidence="2">
    <location>
        <begin position="25"/>
        <end position="400"/>
    </location>
</feature>
<evidence type="ECO:0000313" key="5">
    <source>
        <dbReference type="EMBL" id="SEN82374.1"/>
    </source>
</evidence>
<reference evidence="6" key="1">
    <citation type="submission" date="2016-10" db="EMBL/GenBank/DDBJ databases">
        <authorList>
            <person name="Varghese N."/>
            <person name="Submissions S."/>
        </authorList>
    </citation>
    <scope>NUCLEOTIDE SEQUENCE [LARGE SCALE GENOMIC DNA]</scope>
    <source>
        <strain evidence="6">Gh-48</strain>
    </source>
</reference>
<feature type="domain" description="Gfo/Idh/MocA-like oxidoreductase N-terminal" evidence="3">
    <location>
        <begin position="67"/>
        <end position="185"/>
    </location>
</feature>
<keyword evidence="2" id="KW-0732">Signal</keyword>
<dbReference type="Gene3D" id="3.30.360.10">
    <property type="entry name" value="Dihydrodipicolinate Reductase, domain 2"/>
    <property type="match status" value="1"/>
</dbReference>
<dbReference type="AlphaFoldDB" id="A0A1H8JNP6"/>
<protein>
    <submittedName>
        <fullName evidence="5">Predicted dehydrogenase</fullName>
    </submittedName>
</protein>
<feature type="domain" description="GFO/IDH/MocA-like oxidoreductase" evidence="4">
    <location>
        <begin position="206"/>
        <end position="323"/>
    </location>
</feature>
<dbReference type="GO" id="GO:0016491">
    <property type="term" value="F:oxidoreductase activity"/>
    <property type="evidence" value="ECO:0007669"/>
    <property type="project" value="UniProtKB-KW"/>
</dbReference>
<dbReference type="EMBL" id="FOCL01000004">
    <property type="protein sequence ID" value="SEN82374.1"/>
    <property type="molecule type" value="Genomic_DNA"/>
</dbReference>
<dbReference type="InterPro" id="IPR055170">
    <property type="entry name" value="GFO_IDH_MocA-like_dom"/>
</dbReference>
<dbReference type="InterPro" id="IPR000683">
    <property type="entry name" value="Gfo/Idh/MocA-like_OxRdtase_N"/>
</dbReference>
<dbReference type="OrthoDB" id="9815825at2"/>
<dbReference type="Pfam" id="PF22725">
    <property type="entry name" value="GFO_IDH_MocA_C3"/>
    <property type="match status" value="1"/>
</dbReference>
<dbReference type="SUPFAM" id="SSF55347">
    <property type="entry name" value="Glyceraldehyde-3-phosphate dehydrogenase-like, C-terminal domain"/>
    <property type="match status" value="1"/>
</dbReference>
<dbReference type="InterPro" id="IPR036291">
    <property type="entry name" value="NAD(P)-bd_dom_sf"/>
</dbReference>
<keyword evidence="1" id="KW-0560">Oxidoreductase</keyword>
<dbReference type="RefSeq" id="WP_091211358.1">
    <property type="nucleotide sequence ID" value="NZ_FOCL01000004.1"/>
</dbReference>
<feature type="signal peptide" evidence="2">
    <location>
        <begin position="1"/>
        <end position="24"/>
    </location>
</feature>
<keyword evidence="6" id="KW-1185">Reference proteome</keyword>
<evidence type="ECO:0000259" key="3">
    <source>
        <dbReference type="Pfam" id="PF01408"/>
    </source>
</evidence>
<dbReference type="GO" id="GO:0000166">
    <property type="term" value="F:nucleotide binding"/>
    <property type="evidence" value="ECO:0007669"/>
    <property type="project" value="InterPro"/>
</dbReference>
<dbReference type="SUPFAM" id="SSF51735">
    <property type="entry name" value="NAD(P)-binding Rossmann-fold domains"/>
    <property type="match status" value="1"/>
</dbReference>
<dbReference type="PANTHER" id="PTHR43818">
    <property type="entry name" value="BCDNA.GH03377"/>
    <property type="match status" value="1"/>
</dbReference>
<dbReference type="InterPro" id="IPR050463">
    <property type="entry name" value="Gfo/Idh/MocA_oxidrdct_glycsds"/>
</dbReference>
<name>A0A1H8JNP6_9SPHI</name>
<evidence type="ECO:0000256" key="2">
    <source>
        <dbReference type="SAM" id="SignalP"/>
    </source>
</evidence>